<feature type="region of interest" description="Disordered" evidence="1">
    <location>
        <begin position="130"/>
        <end position="160"/>
    </location>
</feature>
<dbReference type="Proteomes" id="UP000719766">
    <property type="component" value="Unassembled WGS sequence"/>
</dbReference>
<sequence length="361" mass="38918">MPRSVSSSAVLTSHSRSSTDSSVSSSPETNRRRGSSPLVSPISPSRLSTTRQTVQPNLSDSYHDSPTPRYRAPPVPVPVPARQSTVMPDINDDQTLLLATIIPIPDDCDSEMDDESVNLMSFSTAYKVYPPAPSQQRSFSPRSDRSTPYTSSDVLSNGKPSETVLVEDALIARAEQAQSAAERLLKLNDPDGEDNQHSTIPPSLLLGRSGSATPKSKAQNAPAIIRSLAPPPVTPDNRTAAIFRRAALFKNSPANIKAVDNLVKPVQDQVHETGWWLKRMFTLGHATPLKATAFEDRVLEPNDYITPLESDQTDIRVLQKLVLLCSSNPIPSATTSPSSPGLGLPSTVSPFLGISRSLPDP</sequence>
<dbReference type="EMBL" id="JABBWE010000020">
    <property type="protein sequence ID" value="KAG1795937.1"/>
    <property type="molecule type" value="Genomic_DNA"/>
</dbReference>
<feature type="compositionally biased region" description="Low complexity" evidence="1">
    <location>
        <begin position="1"/>
        <end position="26"/>
    </location>
</feature>
<dbReference type="GeneID" id="64604126"/>
<reference evidence="2" key="1">
    <citation type="journal article" date="2020" name="New Phytol.">
        <title>Comparative genomics reveals dynamic genome evolution in host specialist ectomycorrhizal fungi.</title>
        <authorList>
            <person name="Lofgren L.A."/>
            <person name="Nguyen N.H."/>
            <person name="Vilgalys R."/>
            <person name="Ruytinx J."/>
            <person name="Liao H.L."/>
            <person name="Branco S."/>
            <person name="Kuo A."/>
            <person name="LaButti K."/>
            <person name="Lipzen A."/>
            <person name="Andreopoulos W."/>
            <person name="Pangilinan J."/>
            <person name="Riley R."/>
            <person name="Hundley H."/>
            <person name="Na H."/>
            <person name="Barry K."/>
            <person name="Grigoriev I.V."/>
            <person name="Stajich J.E."/>
            <person name="Kennedy P.G."/>
        </authorList>
    </citation>
    <scope>NUCLEOTIDE SEQUENCE</scope>
    <source>
        <strain evidence="2">S12</strain>
    </source>
</reference>
<evidence type="ECO:0000313" key="3">
    <source>
        <dbReference type="Proteomes" id="UP000719766"/>
    </source>
</evidence>
<comment type="caution">
    <text evidence="2">The sequence shown here is derived from an EMBL/GenBank/DDBJ whole genome shotgun (WGS) entry which is preliminary data.</text>
</comment>
<gene>
    <name evidence="2" type="ORF">HD556DRAFT_354588</name>
</gene>
<dbReference type="OrthoDB" id="10406494at2759"/>
<name>A0A9P7DIJ1_9AGAM</name>
<accession>A0A9P7DIJ1</accession>
<feature type="compositionally biased region" description="Polar residues" evidence="1">
    <location>
        <begin position="134"/>
        <end position="160"/>
    </location>
</feature>
<feature type="compositionally biased region" description="Polar residues" evidence="1">
    <location>
        <begin position="42"/>
        <end position="60"/>
    </location>
</feature>
<evidence type="ECO:0000256" key="1">
    <source>
        <dbReference type="SAM" id="MobiDB-lite"/>
    </source>
</evidence>
<dbReference type="RefSeq" id="XP_041161590.1">
    <property type="nucleotide sequence ID" value="XM_041310362.1"/>
</dbReference>
<feature type="region of interest" description="Disordered" evidence="1">
    <location>
        <begin position="188"/>
        <end position="220"/>
    </location>
</feature>
<proteinExistence type="predicted"/>
<protein>
    <submittedName>
        <fullName evidence="2">Uncharacterized protein</fullName>
    </submittedName>
</protein>
<feature type="region of interest" description="Disordered" evidence="1">
    <location>
        <begin position="332"/>
        <end position="361"/>
    </location>
</feature>
<evidence type="ECO:0000313" key="2">
    <source>
        <dbReference type="EMBL" id="KAG1795937.1"/>
    </source>
</evidence>
<feature type="region of interest" description="Disordered" evidence="1">
    <location>
        <begin position="1"/>
        <end position="85"/>
    </location>
</feature>
<feature type="compositionally biased region" description="Polar residues" evidence="1">
    <location>
        <begin position="210"/>
        <end position="219"/>
    </location>
</feature>
<organism evidence="2 3">
    <name type="scientific">Suillus plorans</name>
    <dbReference type="NCBI Taxonomy" id="116603"/>
    <lineage>
        <taxon>Eukaryota</taxon>
        <taxon>Fungi</taxon>
        <taxon>Dikarya</taxon>
        <taxon>Basidiomycota</taxon>
        <taxon>Agaricomycotina</taxon>
        <taxon>Agaricomycetes</taxon>
        <taxon>Agaricomycetidae</taxon>
        <taxon>Boletales</taxon>
        <taxon>Suillineae</taxon>
        <taxon>Suillaceae</taxon>
        <taxon>Suillus</taxon>
    </lineage>
</organism>
<feature type="compositionally biased region" description="Low complexity" evidence="1">
    <location>
        <begin position="332"/>
        <end position="350"/>
    </location>
</feature>
<keyword evidence="3" id="KW-1185">Reference proteome</keyword>
<dbReference type="AlphaFoldDB" id="A0A9P7DIJ1"/>